<dbReference type="InterPro" id="IPR020845">
    <property type="entry name" value="AMP-binding_CS"/>
</dbReference>
<dbReference type="PRINTS" id="PR00154">
    <property type="entry name" value="AMPBINDING"/>
</dbReference>
<dbReference type="PANTHER" id="PTHR43272:SF32">
    <property type="entry name" value="AMP-DEPENDENT SYNTHETASE_LIGASE DOMAIN-CONTAINING PROTEIN"/>
    <property type="match status" value="1"/>
</dbReference>
<dbReference type="EMBL" id="AP018042">
    <property type="protein sequence ID" value="BAX81030.1"/>
    <property type="molecule type" value="Genomic_DNA"/>
</dbReference>
<keyword evidence="1 5" id="KW-0436">Ligase</keyword>
<dbReference type="InterPro" id="IPR000873">
    <property type="entry name" value="AMP-dep_synth/lig_dom"/>
</dbReference>
<name>A0A1Y1CL48_9BACT</name>
<proteinExistence type="predicted"/>
<sequence>MEYQHWGKLIRDRIEKYSDRIAMHYKDGKSGEWVGVTWTEFGLEIRQISKALIKMGVEEKQMVAIFSQNMPEWITADLAIMSIRGVTVPIYPTNSTTEAKYIIEDSEAQVVFVGEQEQYNRAMDLIKTVPHVKMVVAFDKNIVLSDLERSMHWDEFLIYGKNSLMGHQFEDRFARAELDDLATLIYTSGTTGEPKGVMIDHNNISSVLVSHDAELNVSDKDISLSFLPLSHVYERIWCFYCFHRGIEIYFNLDPKKIGDAMKEVKPTLMCTVPRIYEKIYAAIQSKSKDASSVKRSLMNWAIKIGKKHNNEYLRFEKKVPSVLALKYKIADKLVLSKLRDIFGGRIKFMPCGGAPLDSTIIEYFHATGLNVKMGYGLTETMATVCLYGDKYIDFNTTGRIIVGTDIKVGDNDEILVKGPGVMRGYYKKPEATAEVMKDGWFCTGDAGQIDENGTVTITDRIKDLMKTSGGKYIAPQKLEKTLVNDQFIEQIAVIGDCRKYVTALAVPAMEPLQKYALQNNIGFDTIEELLGNSQIIEFFEKRFEEMQKEFSRFEQIKKFTLLPKEFSIEAGEITSTLKLKRKVIQEKYKHLIDKMYKE</sequence>
<evidence type="ECO:0000259" key="4">
    <source>
        <dbReference type="Pfam" id="PF00501"/>
    </source>
</evidence>
<dbReference type="GO" id="GO:0004467">
    <property type="term" value="F:long-chain fatty acid-CoA ligase activity"/>
    <property type="evidence" value="ECO:0007669"/>
    <property type="project" value="TreeGrafter"/>
</dbReference>
<dbReference type="OrthoDB" id="9803968at2"/>
<dbReference type="InterPro" id="IPR020459">
    <property type="entry name" value="AMP-binding"/>
</dbReference>
<dbReference type="AlphaFoldDB" id="A0A1Y1CL48"/>
<feature type="domain" description="AMP-dependent synthetase/ligase" evidence="4">
    <location>
        <begin position="12"/>
        <end position="426"/>
    </location>
</feature>
<evidence type="ECO:0000313" key="5">
    <source>
        <dbReference type="EMBL" id="BAX81030.1"/>
    </source>
</evidence>
<dbReference type="InterPro" id="IPR042099">
    <property type="entry name" value="ANL_N_sf"/>
</dbReference>
<dbReference type="Pfam" id="PF00501">
    <property type="entry name" value="AMP-binding"/>
    <property type="match status" value="1"/>
</dbReference>
<dbReference type="RefSeq" id="WP_096429977.1">
    <property type="nucleotide sequence ID" value="NZ_AP018042.1"/>
</dbReference>
<dbReference type="Proteomes" id="UP000218267">
    <property type="component" value="Chromosome"/>
</dbReference>
<accession>A0A1Y1CL48</accession>
<keyword evidence="3" id="KW-0443">Lipid metabolism</keyword>
<gene>
    <name evidence="5" type="ORF">ALGA_2717</name>
</gene>
<reference evidence="6" key="2">
    <citation type="journal article" date="2020" name="Antonie Van Leeuwenhoek">
        <title>Labilibaculum antarcticum sp. nov., a novel facultative anaerobic, psychrotorelant bacterium isolated from marine sediment of Antarctica.</title>
        <authorList>
            <person name="Watanabe M."/>
            <person name="Kojima H."/>
            <person name="Fukui M."/>
        </authorList>
    </citation>
    <scope>NUCLEOTIDE SEQUENCE [LARGE SCALE GENOMIC DNA]</scope>
    <source>
        <strain evidence="6">SPP2</strain>
    </source>
</reference>
<dbReference type="CDD" id="cd05907">
    <property type="entry name" value="VL_LC_FACS_like"/>
    <property type="match status" value="1"/>
</dbReference>
<evidence type="ECO:0000256" key="1">
    <source>
        <dbReference type="ARBA" id="ARBA00022598"/>
    </source>
</evidence>
<dbReference type="Gene3D" id="3.40.50.12780">
    <property type="entry name" value="N-terminal domain of ligase-like"/>
    <property type="match status" value="2"/>
</dbReference>
<dbReference type="KEGG" id="mbas:ALGA_2717"/>
<evidence type="ECO:0000256" key="2">
    <source>
        <dbReference type="ARBA" id="ARBA00022832"/>
    </source>
</evidence>
<dbReference type="GO" id="GO:0016020">
    <property type="term" value="C:membrane"/>
    <property type="evidence" value="ECO:0007669"/>
    <property type="project" value="TreeGrafter"/>
</dbReference>
<keyword evidence="2" id="KW-0276">Fatty acid metabolism</keyword>
<dbReference type="PROSITE" id="PS00455">
    <property type="entry name" value="AMP_BINDING"/>
    <property type="match status" value="1"/>
</dbReference>
<dbReference type="PANTHER" id="PTHR43272">
    <property type="entry name" value="LONG-CHAIN-FATTY-ACID--COA LIGASE"/>
    <property type="match status" value="1"/>
</dbReference>
<dbReference type="Pfam" id="PF23562">
    <property type="entry name" value="AMP-binding_C_3"/>
    <property type="match status" value="1"/>
</dbReference>
<dbReference type="SUPFAM" id="SSF56801">
    <property type="entry name" value="Acetyl-CoA synthetase-like"/>
    <property type="match status" value="1"/>
</dbReference>
<organism evidence="5 6">
    <name type="scientific">Labilibaculum antarcticum</name>
    <dbReference type="NCBI Taxonomy" id="1717717"/>
    <lineage>
        <taxon>Bacteria</taxon>
        <taxon>Pseudomonadati</taxon>
        <taxon>Bacteroidota</taxon>
        <taxon>Bacteroidia</taxon>
        <taxon>Marinilabiliales</taxon>
        <taxon>Marinifilaceae</taxon>
        <taxon>Labilibaculum</taxon>
    </lineage>
</organism>
<evidence type="ECO:0000256" key="3">
    <source>
        <dbReference type="ARBA" id="ARBA00023098"/>
    </source>
</evidence>
<protein>
    <submittedName>
        <fullName evidence="5">Long-chain fatty acid--CoA ligase</fullName>
    </submittedName>
</protein>
<keyword evidence="6" id="KW-1185">Reference proteome</keyword>
<reference evidence="5 6" key="1">
    <citation type="journal article" date="2018" name="Mar. Genomics">
        <title>Complete genome sequence of Marinifilaceae bacterium strain SPP2, isolated from the Antarctic marine sediment.</title>
        <authorList>
            <person name="Watanabe M."/>
            <person name="Kojima H."/>
            <person name="Fukui M."/>
        </authorList>
    </citation>
    <scope>NUCLEOTIDE SEQUENCE [LARGE SCALE GENOMIC DNA]</scope>
    <source>
        <strain evidence="5 6">SPP2</strain>
    </source>
</reference>
<evidence type="ECO:0000313" key="6">
    <source>
        <dbReference type="Proteomes" id="UP000218267"/>
    </source>
</evidence>